<comment type="catalytic activity">
    <reaction evidence="2">
        <text>CDP-2,3-bis-O-(phytanyl)-sn-glycerol + 1D-myo-inositol 3-phosphate = saturated 1-archaetidyl-1D-myo-inositol 3-phosphate + CMP + H(+)</text>
        <dbReference type="Rhea" id="RHEA:36823"/>
        <dbReference type="ChEBI" id="CHEBI:15378"/>
        <dbReference type="ChEBI" id="CHEBI:58401"/>
        <dbReference type="ChEBI" id="CHEBI:60377"/>
        <dbReference type="ChEBI" id="CHEBI:74004"/>
        <dbReference type="ChEBI" id="CHEBI:74006"/>
        <dbReference type="EC" id="2.7.8.39"/>
    </reaction>
</comment>
<evidence type="ECO:0000256" key="1">
    <source>
        <dbReference type="ARBA" id="ARBA00022679"/>
    </source>
</evidence>
<comment type="caution">
    <text evidence="2">Lacks conserved residue(s) required for the propagation of feature annotation.</text>
</comment>
<keyword evidence="2" id="KW-1133">Transmembrane helix</keyword>
<proteinExistence type="inferred from homology"/>
<keyword evidence="1 2" id="KW-0808">Transferase</keyword>
<feature type="transmembrane region" description="Helical" evidence="2">
    <location>
        <begin position="151"/>
        <end position="179"/>
    </location>
</feature>
<feature type="transmembrane region" description="Helical" evidence="2">
    <location>
        <begin position="49"/>
        <end position="70"/>
    </location>
</feature>
<comment type="pathway">
    <text evidence="2">Lipid metabolism; phospholipid metabolism.</text>
</comment>
<dbReference type="GO" id="GO:0000287">
    <property type="term" value="F:magnesium ion binding"/>
    <property type="evidence" value="ECO:0007669"/>
    <property type="project" value="UniProtKB-UniRule"/>
</dbReference>
<evidence type="ECO:0000256" key="2">
    <source>
        <dbReference type="HAMAP-Rule" id="MF_02242"/>
    </source>
</evidence>
<dbReference type="EC" id="2.7.8.39" evidence="2"/>
<keyword evidence="5" id="KW-1185">Reference proteome</keyword>
<sequence>MLNNLRESLKPTLEKIGKGFASTGLSPNFWTAAGLAIAFLSAIVYGLGIGITSLVVGGILLLVSGFFDMVDGQVARVTGKTSQKGSYLDSMFDKIAETAIFLGILVGGYAEPYLVLLAITLSLLVSYARAKSDAINVKLQGVGIGERAERLLVIAIIGIIGFMEIAVIIVVIIAAITLIQRMIVTAKNIQE</sequence>
<reference evidence="4 5" key="1">
    <citation type="journal article" date="2012" name="J. Bacteriol.">
        <title>Draft Genome Sequence of an Ammonia-Oxidizing Archaeon, "Candidatus Nitrosopumilus koreensis" AR1, from Marine Sediment.</title>
        <authorList>
            <person name="Park S.J."/>
            <person name="Kim J.G."/>
            <person name="Jung M.Y."/>
            <person name="Kim S.J."/>
            <person name="Cha I.T."/>
            <person name="Kwon K."/>
            <person name="Lee J.H."/>
            <person name="Rhee S.K."/>
        </authorList>
    </citation>
    <scope>NUCLEOTIDE SEQUENCE [LARGE SCALE GENOMIC DNA]</scope>
    <source>
        <strain evidence="4 5">AR1</strain>
    </source>
</reference>
<comment type="similarity">
    <text evidence="2 3">Belongs to the CDP-alcohol phosphatidyltransferase class-I family.</text>
</comment>
<dbReference type="InterPro" id="IPR000462">
    <property type="entry name" value="CDP-OH_P_trans"/>
</dbReference>
<organism evidence="4 5">
    <name type="scientific">Candidatus Nitrosopumilus koreensis AR1</name>
    <dbReference type="NCBI Taxonomy" id="1229908"/>
    <lineage>
        <taxon>Archaea</taxon>
        <taxon>Nitrososphaerota</taxon>
        <taxon>Nitrososphaeria</taxon>
        <taxon>Nitrosopumilales</taxon>
        <taxon>Nitrosopumilaceae</taxon>
        <taxon>Nitrosopumilus</taxon>
    </lineage>
</organism>
<feature type="binding site" evidence="2">
    <location>
        <position position="93"/>
    </location>
    <ligand>
        <name>Mg(2+)</name>
        <dbReference type="ChEBI" id="CHEBI:18420"/>
        <label>2</label>
    </ligand>
</feature>
<keyword evidence="2" id="KW-0812">Transmembrane</keyword>
<dbReference type="GeneID" id="13725075"/>
<dbReference type="Pfam" id="PF01066">
    <property type="entry name" value="CDP-OH_P_transf"/>
    <property type="match status" value="1"/>
</dbReference>
<keyword evidence="2" id="KW-0472">Membrane</keyword>
<dbReference type="Gene3D" id="1.20.120.1760">
    <property type="match status" value="1"/>
</dbReference>
<dbReference type="Proteomes" id="UP000006101">
    <property type="component" value="Chromosome"/>
</dbReference>
<dbReference type="InterPro" id="IPR043130">
    <property type="entry name" value="CDP-OH_PTrfase_TM_dom"/>
</dbReference>
<keyword evidence="2" id="KW-0444">Lipid biosynthesis</keyword>
<accession>K0B7M5</accession>
<dbReference type="PATRIC" id="fig|1229908.8.peg.1132"/>
<dbReference type="RefSeq" id="WP_014963310.1">
    <property type="nucleotide sequence ID" value="NC_018655.1"/>
</dbReference>
<feature type="binding site" evidence="2">
    <location>
        <position position="71"/>
    </location>
    <ligand>
        <name>Mg(2+)</name>
        <dbReference type="ChEBI" id="CHEBI:18420"/>
        <label>1</label>
    </ligand>
</feature>
<protein>
    <recommendedName>
        <fullName evidence="2">Archaetidylinositol phosphate synthase</fullName>
        <shortName evidence="2">AIP synthase</shortName>
        <ecNumber evidence="2">2.7.8.39</ecNumber>
    </recommendedName>
</protein>
<feature type="binding site" evidence="2">
    <location>
        <position position="89"/>
    </location>
    <ligand>
        <name>Mg(2+)</name>
        <dbReference type="ChEBI" id="CHEBI:18420"/>
        <label>2</label>
    </ligand>
</feature>
<keyword evidence="2" id="KW-0479">Metal-binding</keyword>
<dbReference type="HAMAP" id="MF_02242">
    <property type="entry name" value="AIP_synthase"/>
    <property type="match status" value="1"/>
</dbReference>
<evidence type="ECO:0000313" key="5">
    <source>
        <dbReference type="Proteomes" id="UP000006101"/>
    </source>
</evidence>
<feature type="binding site" evidence="2">
    <location>
        <position position="68"/>
    </location>
    <ligand>
        <name>Mg(2+)</name>
        <dbReference type="ChEBI" id="CHEBI:18420"/>
        <label>1</label>
    </ligand>
</feature>
<comment type="subcellular location">
    <subcellularLocation>
        <location evidence="2">Cell membrane</location>
        <topology evidence="2">Multi-pass membrane protein</topology>
    </subcellularLocation>
</comment>
<feature type="active site" description="Proton acceptor" evidence="2">
    <location>
        <position position="93"/>
    </location>
</feature>
<dbReference type="GO" id="GO:0008654">
    <property type="term" value="P:phospholipid biosynthetic process"/>
    <property type="evidence" value="ECO:0007669"/>
    <property type="project" value="UniProtKB-UniRule"/>
</dbReference>
<dbReference type="STRING" id="1229908.NKOR_05195"/>
<dbReference type="InterPro" id="IPR044270">
    <property type="entry name" value="AIP_synthase"/>
</dbReference>
<keyword evidence="2" id="KW-0460">Magnesium</keyword>
<feature type="binding site" evidence="2">
    <location>
        <position position="89"/>
    </location>
    <ligand>
        <name>Mg(2+)</name>
        <dbReference type="ChEBI" id="CHEBI:18420"/>
        <label>1</label>
    </ligand>
</feature>
<dbReference type="EMBL" id="CP003842">
    <property type="protein sequence ID" value="AFS80925.1"/>
    <property type="molecule type" value="Genomic_DNA"/>
</dbReference>
<keyword evidence="2" id="KW-1208">Phospholipid metabolism</keyword>
<feature type="binding site" evidence="2">
    <location>
        <position position="68"/>
    </location>
    <ligand>
        <name>Mg(2+)</name>
        <dbReference type="ChEBI" id="CHEBI:18420"/>
        <label>2</label>
    </ligand>
</feature>
<gene>
    <name evidence="4" type="ORF">NKOR_05195</name>
</gene>
<dbReference type="KEGG" id="nkr:NKOR_05195"/>
<comment type="cofactor">
    <cofactor evidence="2">
        <name>Mn(2+)</name>
        <dbReference type="ChEBI" id="CHEBI:29035"/>
    </cofactor>
    <cofactor evidence="2">
        <name>Mg(2+)</name>
        <dbReference type="ChEBI" id="CHEBI:18420"/>
    </cofactor>
    <text evidence="2">Binds 2 Mg(2+) or Mn(2+) ions per subunit.</text>
</comment>
<keyword evidence="2" id="KW-0464">Manganese</keyword>
<name>K0B7M5_9ARCH</name>
<dbReference type="GO" id="GO:0016780">
    <property type="term" value="F:phosphotransferase activity, for other substituted phosphate groups"/>
    <property type="evidence" value="ECO:0007669"/>
    <property type="project" value="UniProtKB-UniRule"/>
</dbReference>
<evidence type="ECO:0000313" key="4">
    <source>
        <dbReference type="EMBL" id="AFS80925.1"/>
    </source>
</evidence>
<keyword evidence="2" id="KW-1003">Cell membrane</keyword>
<dbReference type="HOGENOM" id="CLU_080384_1_1_2"/>
<dbReference type="GO" id="GO:0005886">
    <property type="term" value="C:plasma membrane"/>
    <property type="evidence" value="ECO:0007669"/>
    <property type="project" value="UniProtKB-SubCell"/>
</dbReference>
<dbReference type="AlphaFoldDB" id="K0B7M5"/>
<dbReference type="UniPathway" id="UPA00085"/>
<dbReference type="PROSITE" id="PS00379">
    <property type="entry name" value="CDP_ALCOHOL_P_TRANSF"/>
    <property type="match status" value="1"/>
</dbReference>
<keyword evidence="2" id="KW-0443">Lipid metabolism</keyword>
<dbReference type="InterPro" id="IPR048254">
    <property type="entry name" value="CDP_ALCOHOL_P_TRANSF_CS"/>
</dbReference>
<comment type="function">
    <text evidence="2">Catalyzes the formation of archaetidylinositol phosphate (AIP) from CDP-archaeol (CDP-ArOH or CDP-2,3-bis-(O-phytanyl)-sn-glycerol) and 1L-myo-inositol 1-phosphate (IP or 1D-myo-inositol 3-phosphate). AIP is a precursor of archaetidyl-myo-inositol (AI), an ether-type inositol phospholipid ubiquitously distributed in archaea membranes and essential for glycolipid biosynthesis in archaea.</text>
</comment>
<evidence type="ECO:0000256" key="3">
    <source>
        <dbReference type="RuleBase" id="RU003750"/>
    </source>
</evidence>